<gene>
    <name evidence="4" type="ORF">RB653_004149</name>
</gene>
<reference evidence="4 5" key="1">
    <citation type="submission" date="2023-11" db="EMBL/GenBank/DDBJ databases">
        <title>Dfirmibasis_genome.</title>
        <authorList>
            <person name="Edelbroek B."/>
            <person name="Kjellin J."/>
            <person name="Jerlstrom-Hultqvist J."/>
            <person name="Soderbom F."/>
        </authorList>
    </citation>
    <scope>NUCLEOTIDE SEQUENCE [LARGE SCALE GENOMIC DNA]</scope>
    <source>
        <strain evidence="4 5">TNS-C-14</strain>
    </source>
</reference>
<evidence type="ECO:0000313" key="4">
    <source>
        <dbReference type="EMBL" id="KAK5582564.1"/>
    </source>
</evidence>
<feature type="transmembrane region" description="Helical" evidence="3">
    <location>
        <begin position="464"/>
        <end position="482"/>
    </location>
</feature>
<keyword evidence="3" id="KW-0812">Transmembrane</keyword>
<keyword evidence="5" id="KW-1185">Reference proteome</keyword>
<sequence>MPRQIQLIYIITIISISIYFIYLSKNNENSILGSILKVYNNNDDIINNIKNEIFTETINFEQIKKSSIYKNYPHRYKHLEEKEELLNKKIEEQKLKLSENEKFNHQQLSNIIITISFITITIISLVVKLFIRNNNKTIDKINKQIETVDKSIEKIILNKPLIEINKMKSIDNPFLLNRLLLEFTNSYKDDNNTKPILLEYKKEIEELNKKQETLNYYFKDNIENIKLLENSEINTDNNSSSNNDNNNNNNNNDDNSEENFYNEYENRRMNKDLKRASIEIQTKMFMHEYKKWDKLKTDAIEEAKRIKKENEKELRENEKRKQEEERKKKIYQESIEEIRESKFFLLSIKTIVVLNILPELMKLLFYHLKSIIPSVVCFNSGDKSKNLYFKFFKTILNNTPFSNLIECMPIGLQVNWFLILMTIAYIGVLVICLTLNSSSFIVIIPLLAISFYTYKIDYNNLNSYLVHIMVNLVLLIIWKLFVHNFHEKIISSKYYKYFISPSIVVRLITITIIIIYNISIHKYFLYSKNLIITK</sequence>
<name>A0AAN7TYZ7_9MYCE</name>
<keyword evidence="1" id="KW-0175">Coiled coil</keyword>
<evidence type="ECO:0000256" key="2">
    <source>
        <dbReference type="SAM" id="MobiDB-lite"/>
    </source>
</evidence>
<keyword evidence="3" id="KW-0472">Membrane</keyword>
<feature type="transmembrane region" description="Helical" evidence="3">
    <location>
        <begin position="494"/>
        <end position="518"/>
    </location>
</feature>
<organism evidence="4 5">
    <name type="scientific">Dictyostelium firmibasis</name>
    <dbReference type="NCBI Taxonomy" id="79012"/>
    <lineage>
        <taxon>Eukaryota</taxon>
        <taxon>Amoebozoa</taxon>
        <taxon>Evosea</taxon>
        <taxon>Eumycetozoa</taxon>
        <taxon>Dictyostelia</taxon>
        <taxon>Dictyosteliales</taxon>
        <taxon>Dictyosteliaceae</taxon>
        <taxon>Dictyostelium</taxon>
    </lineage>
</organism>
<dbReference type="Proteomes" id="UP001344447">
    <property type="component" value="Unassembled WGS sequence"/>
</dbReference>
<protein>
    <submittedName>
        <fullName evidence="4">Uncharacterized protein</fullName>
    </submittedName>
</protein>
<dbReference type="EMBL" id="JAVFKY010000001">
    <property type="protein sequence ID" value="KAK5582564.1"/>
    <property type="molecule type" value="Genomic_DNA"/>
</dbReference>
<feature type="coiled-coil region" evidence="1">
    <location>
        <begin position="296"/>
        <end position="341"/>
    </location>
</feature>
<keyword evidence="3" id="KW-1133">Transmembrane helix</keyword>
<feature type="region of interest" description="Disordered" evidence="2">
    <location>
        <begin position="233"/>
        <end position="258"/>
    </location>
</feature>
<feature type="transmembrane region" description="Helical" evidence="3">
    <location>
        <begin position="416"/>
        <end position="444"/>
    </location>
</feature>
<accession>A0AAN7TYZ7</accession>
<dbReference type="AlphaFoldDB" id="A0AAN7TYZ7"/>
<feature type="transmembrane region" description="Helical" evidence="3">
    <location>
        <begin position="111"/>
        <end position="131"/>
    </location>
</feature>
<evidence type="ECO:0000256" key="1">
    <source>
        <dbReference type="SAM" id="Coils"/>
    </source>
</evidence>
<comment type="caution">
    <text evidence="4">The sequence shown here is derived from an EMBL/GenBank/DDBJ whole genome shotgun (WGS) entry which is preliminary data.</text>
</comment>
<evidence type="ECO:0000256" key="3">
    <source>
        <dbReference type="SAM" id="Phobius"/>
    </source>
</evidence>
<evidence type="ECO:0000313" key="5">
    <source>
        <dbReference type="Proteomes" id="UP001344447"/>
    </source>
</evidence>
<proteinExistence type="predicted"/>
<feature type="transmembrane region" description="Helical" evidence="3">
    <location>
        <begin position="7"/>
        <end position="24"/>
    </location>
</feature>